<name>A0ABN3ZPR1_FRAST</name>
<protein>
    <submittedName>
        <fullName evidence="1">Uncharacterized protein</fullName>
    </submittedName>
</protein>
<dbReference type="EMBL" id="CP002872">
    <property type="protein sequence ID" value="AEI36837.1"/>
    <property type="molecule type" value="Genomic_DNA"/>
</dbReference>
<accession>A0ABN3ZPR1</accession>
<evidence type="ECO:0000313" key="1">
    <source>
        <dbReference type="EMBL" id="AEI36837.1"/>
    </source>
</evidence>
<evidence type="ECO:0000313" key="2">
    <source>
        <dbReference type="Proteomes" id="UP000000490"/>
    </source>
</evidence>
<gene>
    <name evidence="1" type="ordered locus">F7308_1913</name>
</gene>
<dbReference type="Proteomes" id="UP000000490">
    <property type="component" value="Chromosome"/>
</dbReference>
<organism evidence="1 2">
    <name type="scientific">Francisella salina</name>
    <dbReference type="NCBI Taxonomy" id="573569"/>
    <lineage>
        <taxon>Bacteria</taxon>
        <taxon>Pseudomonadati</taxon>
        <taxon>Pseudomonadota</taxon>
        <taxon>Gammaproteobacteria</taxon>
        <taxon>Thiotrichales</taxon>
        <taxon>Francisellaceae</taxon>
        <taxon>Francisella</taxon>
    </lineage>
</organism>
<proteinExistence type="predicted"/>
<keyword evidence="2" id="KW-1185">Reference proteome</keyword>
<reference evidence="1" key="1">
    <citation type="submission" date="2011-05" db="EMBL/GenBank/DDBJ databases">
        <authorList>
            <person name="Kuske C.R."/>
            <person name="Challacombe J.F."/>
            <person name="Siddaramappa S."/>
            <person name="Petersen J.M."/>
            <person name="Bruce D.C."/>
        </authorList>
    </citation>
    <scope>NUCLEOTIDE SEQUENCE</scope>
    <source>
        <strain evidence="1">TX077308</strain>
    </source>
</reference>
<sequence length="282" mass="32831">MLRSLLDKVSIDRLKKIDLTVLLKFFYNNGYSPEDIIFESCLSMSQSGKLIEDITFEGQKLKLVLNMGLLSANSTIPYRILDFFSVHNDSISFCVLNALASRLLKSQINMLLAEHSADFKHIYFGGDILFSRNDNFFHSIASFNNIFENILSNYNLRVRSYWLPQLIKKNSLLNHKTSLDNFHLGNSILSHKLHFEIVIQSETLLSVKEEKEVGNLIETTIFSSFFDVIRKYISITVWLKVHPVEKIFLPFNLSNNDTKLMEYKIKIYERFDYETWLGKTTI</sequence>
<dbReference type="RefSeq" id="WP_013923663.1">
    <property type="nucleotide sequence ID" value="NC_015696.1"/>
</dbReference>